<name>A0AAD6C112_9EURO</name>
<reference evidence="1" key="2">
    <citation type="journal article" date="2023" name="IMA Fungus">
        <title>Comparative genomic study of the Penicillium genus elucidates a diverse pangenome and 15 lateral gene transfer events.</title>
        <authorList>
            <person name="Petersen C."/>
            <person name="Sorensen T."/>
            <person name="Nielsen M.R."/>
            <person name="Sondergaard T.E."/>
            <person name="Sorensen J.L."/>
            <person name="Fitzpatrick D.A."/>
            <person name="Frisvad J.C."/>
            <person name="Nielsen K.L."/>
        </authorList>
    </citation>
    <scope>NUCLEOTIDE SEQUENCE</scope>
    <source>
        <strain evidence="1">IBT 16125</strain>
    </source>
</reference>
<evidence type="ECO:0000313" key="1">
    <source>
        <dbReference type="EMBL" id="KAJ5439416.1"/>
    </source>
</evidence>
<organism evidence="1 2">
    <name type="scientific">Penicillium daleae</name>
    <dbReference type="NCBI Taxonomy" id="63821"/>
    <lineage>
        <taxon>Eukaryota</taxon>
        <taxon>Fungi</taxon>
        <taxon>Dikarya</taxon>
        <taxon>Ascomycota</taxon>
        <taxon>Pezizomycotina</taxon>
        <taxon>Eurotiomycetes</taxon>
        <taxon>Eurotiomycetidae</taxon>
        <taxon>Eurotiales</taxon>
        <taxon>Aspergillaceae</taxon>
        <taxon>Penicillium</taxon>
    </lineage>
</organism>
<protein>
    <submittedName>
        <fullName evidence="1">Uncharacterized protein</fullName>
    </submittedName>
</protein>
<evidence type="ECO:0000313" key="2">
    <source>
        <dbReference type="Proteomes" id="UP001213681"/>
    </source>
</evidence>
<keyword evidence="2" id="KW-1185">Reference proteome</keyword>
<dbReference type="Proteomes" id="UP001213681">
    <property type="component" value="Unassembled WGS sequence"/>
</dbReference>
<proteinExistence type="predicted"/>
<accession>A0AAD6C112</accession>
<reference evidence="1" key="1">
    <citation type="submission" date="2022-12" db="EMBL/GenBank/DDBJ databases">
        <authorList>
            <person name="Petersen C."/>
        </authorList>
    </citation>
    <scope>NUCLEOTIDE SEQUENCE</scope>
    <source>
        <strain evidence="1">IBT 16125</strain>
    </source>
</reference>
<gene>
    <name evidence="1" type="ORF">N7458_010414</name>
</gene>
<dbReference type="EMBL" id="JAPVEA010000008">
    <property type="protein sequence ID" value="KAJ5439416.1"/>
    <property type="molecule type" value="Genomic_DNA"/>
</dbReference>
<dbReference type="GeneID" id="81604039"/>
<sequence length="153" mass="16592">MFSTVLLHFERITPHLVPLIREPIHDQIHTRCAFEAPPVHSSALAPSERPPTPGKDSRCVFRDSGPLRLHEISTLTDLHPAAGAVSRAASGPESLVYDAMVHSSASMSGSWGISHCSTDLDVKPCQNSGSANDSLELAIILYQIPSSHCFVHY</sequence>
<dbReference type="AlphaFoldDB" id="A0AAD6C112"/>
<comment type="caution">
    <text evidence="1">The sequence shown here is derived from an EMBL/GenBank/DDBJ whole genome shotgun (WGS) entry which is preliminary data.</text>
</comment>
<dbReference type="RefSeq" id="XP_056762645.1">
    <property type="nucleotide sequence ID" value="XM_056913796.1"/>
</dbReference>